<dbReference type="OrthoDB" id="9970095at2759"/>
<dbReference type="Gene3D" id="3.30.70.1240">
    <property type="entry name" value="DOPA-like domains"/>
    <property type="match status" value="1"/>
</dbReference>
<reference evidence="1" key="1">
    <citation type="submission" date="2021-06" db="EMBL/GenBank/DDBJ databases">
        <authorList>
            <person name="Kallberg Y."/>
            <person name="Tangrot J."/>
            <person name="Rosling A."/>
        </authorList>
    </citation>
    <scope>NUCLEOTIDE SEQUENCE</scope>
    <source>
        <strain evidence="1">MA453B</strain>
    </source>
</reference>
<name>A0A9N9JP48_9GLOM</name>
<organism evidence="1 2">
    <name type="scientific">Dentiscutata erythropus</name>
    <dbReference type="NCBI Taxonomy" id="1348616"/>
    <lineage>
        <taxon>Eukaryota</taxon>
        <taxon>Fungi</taxon>
        <taxon>Fungi incertae sedis</taxon>
        <taxon>Mucoromycota</taxon>
        <taxon>Glomeromycotina</taxon>
        <taxon>Glomeromycetes</taxon>
        <taxon>Diversisporales</taxon>
        <taxon>Gigasporaceae</taxon>
        <taxon>Dentiscutata</taxon>
    </lineage>
</organism>
<evidence type="ECO:0000313" key="2">
    <source>
        <dbReference type="Proteomes" id="UP000789405"/>
    </source>
</evidence>
<keyword evidence="2" id="KW-1185">Reference proteome</keyword>
<comment type="caution">
    <text evidence="1">The sequence shown here is derived from an EMBL/GenBank/DDBJ whole genome shotgun (WGS) entry which is preliminary data.</text>
</comment>
<dbReference type="Proteomes" id="UP000789405">
    <property type="component" value="Unassembled WGS sequence"/>
</dbReference>
<dbReference type="InterPro" id="IPR014980">
    <property type="entry name" value="DOPA_dioxygen"/>
</dbReference>
<evidence type="ECO:0000313" key="1">
    <source>
        <dbReference type="EMBL" id="CAG8790916.1"/>
    </source>
</evidence>
<accession>A0A9N9JP48</accession>
<dbReference type="InterPro" id="IPR023389">
    <property type="entry name" value="DOPA-like_sf"/>
</dbReference>
<dbReference type="EMBL" id="CAJVPY010027242">
    <property type="protein sequence ID" value="CAG8790916.1"/>
    <property type="molecule type" value="Genomic_DNA"/>
</dbReference>
<dbReference type="AlphaFoldDB" id="A0A9N9JP48"/>
<dbReference type="Pfam" id="PF08883">
    <property type="entry name" value="DOPA_dioxygen"/>
    <property type="match status" value="1"/>
</dbReference>
<gene>
    <name evidence="1" type="ORF">DERYTH_LOCUS21413</name>
</gene>
<protein>
    <submittedName>
        <fullName evidence="1">8791_t:CDS:1</fullName>
    </submittedName>
</protein>
<sequence>MLIKNNDFNDLDPQREPLEEELEEIKEYHFHVYFFQDNKKSCEAAVALREKILELIKKGFFHPVPYEIVNHEPRGPHTI</sequence>
<feature type="non-terminal residue" evidence="1">
    <location>
        <position position="1"/>
    </location>
</feature>
<proteinExistence type="predicted"/>
<dbReference type="SUPFAM" id="SSF143410">
    <property type="entry name" value="DOPA-like"/>
    <property type="match status" value="1"/>
</dbReference>